<protein>
    <submittedName>
        <fullName evidence="1">Uncharacterized protein</fullName>
    </submittedName>
</protein>
<reference evidence="1 2" key="1">
    <citation type="submission" date="2019-05" db="EMBL/GenBank/DDBJ databases">
        <title>Another draft genome of Portunus trituberculatus and its Hox gene families provides insights of decapod evolution.</title>
        <authorList>
            <person name="Jeong J.-H."/>
            <person name="Song I."/>
            <person name="Kim S."/>
            <person name="Choi T."/>
            <person name="Kim D."/>
            <person name="Ryu S."/>
            <person name="Kim W."/>
        </authorList>
    </citation>
    <scope>NUCLEOTIDE SEQUENCE [LARGE SCALE GENOMIC DNA]</scope>
    <source>
        <tissue evidence="1">Muscle</tissue>
    </source>
</reference>
<comment type="caution">
    <text evidence="1">The sequence shown here is derived from an EMBL/GenBank/DDBJ whole genome shotgun (WGS) entry which is preliminary data.</text>
</comment>
<dbReference type="AlphaFoldDB" id="A0A5B7K307"/>
<evidence type="ECO:0000313" key="2">
    <source>
        <dbReference type="Proteomes" id="UP000324222"/>
    </source>
</evidence>
<organism evidence="1 2">
    <name type="scientific">Portunus trituberculatus</name>
    <name type="common">Swimming crab</name>
    <name type="synonym">Neptunus trituberculatus</name>
    <dbReference type="NCBI Taxonomy" id="210409"/>
    <lineage>
        <taxon>Eukaryota</taxon>
        <taxon>Metazoa</taxon>
        <taxon>Ecdysozoa</taxon>
        <taxon>Arthropoda</taxon>
        <taxon>Crustacea</taxon>
        <taxon>Multicrustacea</taxon>
        <taxon>Malacostraca</taxon>
        <taxon>Eumalacostraca</taxon>
        <taxon>Eucarida</taxon>
        <taxon>Decapoda</taxon>
        <taxon>Pleocyemata</taxon>
        <taxon>Brachyura</taxon>
        <taxon>Eubrachyura</taxon>
        <taxon>Portunoidea</taxon>
        <taxon>Portunidae</taxon>
        <taxon>Portuninae</taxon>
        <taxon>Portunus</taxon>
    </lineage>
</organism>
<dbReference type="EMBL" id="VSRR010136295">
    <property type="protein sequence ID" value="MPD03481.1"/>
    <property type="molecule type" value="Genomic_DNA"/>
</dbReference>
<keyword evidence="2" id="KW-1185">Reference proteome</keyword>
<dbReference type="Proteomes" id="UP000324222">
    <property type="component" value="Unassembled WGS sequence"/>
</dbReference>
<proteinExistence type="predicted"/>
<name>A0A5B7K307_PORTR</name>
<sequence>MDQPYHFVYNLCRLVNTPDFRVTKRSAEWSENVDPWPVTYTYVLEREAGATKFTTYINDLNPSMTVYQVFRTDQYIRDYKCESFTRLKLVSHCLKI</sequence>
<accession>A0A5B7K307</accession>
<gene>
    <name evidence="1" type="ORF">E2C01_099121</name>
</gene>
<evidence type="ECO:0000313" key="1">
    <source>
        <dbReference type="EMBL" id="MPD03481.1"/>
    </source>
</evidence>